<protein>
    <submittedName>
        <fullName evidence="2">Glyoxalase</fullName>
    </submittedName>
</protein>
<dbReference type="Gene3D" id="3.10.180.10">
    <property type="entry name" value="2,3-Dihydroxybiphenyl 1,2-Dioxygenase, domain 1"/>
    <property type="match status" value="2"/>
</dbReference>
<comment type="caution">
    <text evidence="2">The sequence shown here is derived from an EMBL/GenBank/DDBJ whole genome shotgun (WGS) entry which is preliminary data.</text>
</comment>
<dbReference type="EMBL" id="QLZR01000005">
    <property type="protein sequence ID" value="RAZ75641.1"/>
    <property type="molecule type" value="Genomic_DNA"/>
</dbReference>
<dbReference type="CDD" id="cd07255">
    <property type="entry name" value="VOC_BsCatE_like_N"/>
    <property type="match status" value="1"/>
</dbReference>
<feature type="domain" description="VOC" evidence="1">
    <location>
        <begin position="10"/>
        <end position="125"/>
    </location>
</feature>
<dbReference type="RefSeq" id="WP_112224037.1">
    <property type="nucleotide sequence ID" value="NZ_CP047673.1"/>
</dbReference>
<keyword evidence="3" id="KW-1185">Reference proteome</keyword>
<organism evidence="2 3">
    <name type="scientific">Planococcus halotolerans</name>
    <dbReference type="NCBI Taxonomy" id="2233542"/>
    <lineage>
        <taxon>Bacteria</taxon>
        <taxon>Bacillati</taxon>
        <taxon>Bacillota</taxon>
        <taxon>Bacilli</taxon>
        <taxon>Bacillales</taxon>
        <taxon>Caryophanaceae</taxon>
        <taxon>Planococcus</taxon>
    </lineage>
</organism>
<proteinExistence type="predicted"/>
<reference evidence="2 3" key="1">
    <citation type="submission" date="2018-06" db="EMBL/GenBank/DDBJ databases">
        <title>The draft genome sequences of strains SCU63 and S1.</title>
        <authorList>
            <person name="Gan L."/>
        </authorList>
    </citation>
    <scope>NUCLEOTIDE SEQUENCE [LARGE SCALE GENOMIC DNA]</scope>
    <source>
        <strain evidence="2 3">SCU63</strain>
    </source>
</reference>
<accession>A0A365KR56</accession>
<dbReference type="InterPro" id="IPR029068">
    <property type="entry name" value="Glyas_Bleomycin-R_OHBP_Dase"/>
</dbReference>
<dbReference type="PANTHER" id="PTHR43279:SF1">
    <property type="entry name" value="CATECHOL-2,3-DIOXYGENASE"/>
    <property type="match status" value="1"/>
</dbReference>
<dbReference type="AlphaFoldDB" id="A0A365KR56"/>
<dbReference type="InterPro" id="IPR037523">
    <property type="entry name" value="VOC_core"/>
</dbReference>
<dbReference type="Proteomes" id="UP000251002">
    <property type="component" value="Unassembled WGS sequence"/>
</dbReference>
<gene>
    <name evidence="2" type="ORF">DP120_12615</name>
</gene>
<dbReference type="SUPFAM" id="SSF54593">
    <property type="entry name" value="Glyoxalase/Bleomycin resistance protein/Dihydroxybiphenyl dioxygenase"/>
    <property type="match status" value="2"/>
</dbReference>
<evidence type="ECO:0000259" key="1">
    <source>
        <dbReference type="PROSITE" id="PS51819"/>
    </source>
</evidence>
<dbReference type="InterPro" id="IPR004360">
    <property type="entry name" value="Glyas_Fos-R_dOase_dom"/>
</dbReference>
<dbReference type="PROSITE" id="PS51819">
    <property type="entry name" value="VOC"/>
    <property type="match status" value="2"/>
</dbReference>
<name>A0A365KR56_9BACL</name>
<evidence type="ECO:0000313" key="3">
    <source>
        <dbReference type="Proteomes" id="UP000251002"/>
    </source>
</evidence>
<dbReference type="PANTHER" id="PTHR43279">
    <property type="entry name" value="CATECHOL-2,3-DIOXYGENASE"/>
    <property type="match status" value="1"/>
</dbReference>
<dbReference type="Pfam" id="PF00903">
    <property type="entry name" value="Glyoxalase"/>
    <property type="match status" value="2"/>
</dbReference>
<sequence length="283" mass="31435">MSFHQKPVTYTDEVGLKVLDLAGMKKFYQDIIGFQVISENANEVRLGTDGKSLIRLSARDGLQPKPDRYAGLYHFAILLPSRKELGKILLHLHQQGIRLGSSDHLVSEALYLSDPEGNGIEIYRDRDPEEWKWNNGEVLMAVDPIDAEGVVQEAALSKESWSGMPSGTVMGHVHLHVSNLNEAQEFYTEGLGFEVVTSMGGQALFLSDQKYHHHIGLNVWNGTGIPALPDQAAGLDFYTLVFADEAKRSQTAERLRALGAEVTETADYWETRDPSGNKIRMAV</sequence>
<evidence type="ECO:0000313" key="2">
    <source>
        <dbReference type="EMBL" id="RAZ75641.1"/>
    </source>
</evidence>
<dbReference type="CDD" id="cd16359">
    <property type="entry name" value="VOC_BsCatE_like_C"/>
    <property type="match status" value="1"/>
</dbReference>
<feature type="domain" description="VOC" evidence="1">
    <location>
        <begin position="169"/>
        <end position="283"/>
    </location>
</feature>